<evidence type="ECO:0000313" key="3">
    <source>
        <dbReference type="Proteomes" id="UP000789901"/>
    </source>
</evidence>
<feature type="region of interest" description="Disordered" evidence="1">
    <location>
        <begin position="1"/>
        <end position="22"/>
    </location>
</feature>
<dbReference type="Proteomes" id="UP000789901">
    <property type="component" value="Unassembled WGS sequence"/>
</dbReference>
<name>A0ABN7W5V5_GIGMA</name>
<evidence type="ECO:0000313" key="2">
    <source>
        <dbReference type="EMBL" id="CAG8815289.1"/>
    </source>
</evidence>
<organism evidence="2 3">
    <name type="scientific">Gigaspora margarita</name>
    <dbReference type="NCBI Taxonomy" id="4874"/>
    <lineage>
        <taxon>Eukaryota</taxon>
        <taxon>Fungi</taxon>
        <taxon>Fungi incertae sedis</taxon>
        <taxon>Mucoromycota</taxon>
        <taxon>Glomeromycotina</taxon>
        <taxon>Glomeromycetes</taxon>
        <taxon>Diversisporales</taxon>
        <taxon>Gigasporaceae</taxon>
        <taxon>Gigaspora</taxon>
    </lineage>
</organism>
<dbReference type="EMBL" id="CAJVQB010030261">
    <property type="protein sequence ID" value="CAG8815289.1"/>
    <property type="molecule type" value="Genomic_DNA"/>
</dbReference>
<accession>A0ABN7W5V5</accession>
<gene>
    <name evidence="2" type="ORF">GMARGA_LOCUS26255</name>
</gene>
<feature type="non-terminal residue" evidence="2">
    <location>
        <position position="1"/>
    </location>
</feature>
<keyword evidence="3" id="KW-1185">Reference proteome</keyword>
<proteinExistence type="predicted"/>
<protein>
    <submittedName>
        <fullName evidence="2">39469_t:CDS:1</fullName>
    </submittedName>
</protein>
<sequence length="40" mass="4592">EMKIDGTKEQQASDEIRNEATTQEKILYSGTLKHSLNNRN</sequence>
<evidence type="ECO:0000256" key="1">
    <source>
        <dbReference type="SAM" id="MobiDB-lite"/>
    </source>
</evidence>
<reference evidence="2 3" key="1">
    <citation type="submission" date="2021-06" db="EMBL/GenBank/DDBJ databases">
        <authorList>
            <person name="Kallberg Y."/>
            <person name="Tangrot J."/>
            <person name="Rosling A."/>
        </authorList>
    </citation>
    <scope>NUCLEOTIDE SEQUENCE [LARGE SCALE GENOMIC DNA]</scope>
    <source>
        <strain evidence="2 3">120-4 pot B 10/14</strain>
    </source>
</reference>
<comment type="caution">
    <text evidence="2">The sequence shown here is derived from an EMBL/GenBank/DDBJ whole genome shotgun (WGS) entry which is preliminary data.</text>
</comment>